<evidence type="ECO:0000256" key="2">
    <source>
        <dbReference type="ARBA" id="ARBA00023015"/>
    </source>
</evidence>
<keyword evidence="4" id="KW-0804">Transcription</keyword>
<dbReference type="Pfam" id="PF12833">
    <property type="entry name" value="HTH_18"/>
    <property type="match status" value="1"/>
</dbReference>
<evidence type="ECO:0000313" key="6">
    <source>
        <dbReference type="EMBL" id="GAD68014.1"/>
    </source>
</evidence>
<dbReference type="InterPro" id="IPR014710">
    <property type="entry name" value="RmlC-like_jellyroll"/>
</dbReference>
<sequence>MALIDATTRFNADALTADVIGIAARVGKHDSGMHQHNKAQLLYAPQGCITFTIRRQQYVLPPTRAAWIPAGVPHCATMNNVVEYRSVYFDAHLAQAVDTDIRIVEVNALLQSLIERMAFWPWDKPKHDMQNTCALFFEEFQQAPVQHLSLPLPEDRRLTAWLTQLHNDVTMPPPLNQLCQQVGASSKTITRIFQRETGMPYQDWRAQWRLLKAIEHLSGGAAVNDVADRLAFSSDSAFIAFFRQHTGRTPRQYLQASD</sequence>
<keyword evidence="3" id="KW-0238">DNA-binding</keyword>
<dbReference type="SUPFAM" id="SSF51182">
    <property type="entry name" value="RmlC-like cupins"/>
    <property type="match status" value="1"/>
</dbReference>
<dbReference type="CDD" id="cd06124">
    <property type="entry name" value="cupin_NimR-like_N"/>
    <property type="match status" value="1"/>
</dbReference>
<dbReference type="EMBL" id="BATJ01000011">
    <property type="protein sequence ID" value="GAD68014.1"/>
    <property type="molecule type" value="Genomic_DNA"/>
</dbReference>
<dbReference type="Gene3D" id="1.10.10.60">
    <property type="entry name" value="Homeodomain-like"/>
    <property type="match status" value="1"/>
</dbReference>
<dbReference type="InterPro" id="IPR018062">
    <property type="entry name" value="HTH_AraC-typ_CS"/>
</dbReference>
<dbReference type="InterPro" id="IPR011051">
    <property type="entry name" value="RmlC_Cupin_sf"/>
</dbReference>
<keyword evidence="2" id="KW-0805">Transcription regulation</keyword>
<dbReference type="GO" id="GO:0043565">
    <property type="term" value="F:sequence-specific DNA binding"/>
    <property type="evidence" value="ECO:0007669"/>
    <property type="project" value="InterPro"/>
</dbReference>
<dbReference type="SMART" id="SM00342">
    <property type="entry name" value="HTH_ARAC"/>
    <property type="match status" value="1"/>
</dbReference>
<keyword evidence="1" id="KW-0678">Repressor</keyword>
<evidence type="ECO:0000256" key="4">
    <source>
        <dbReference type="ARBA" id="ARBA00023163"/>
    </source>
</evidence>
<gene>
    <name evidence="6" type="ORF">VPR01S_11_00070</name>
</gene>
<keyword evidence="7" id="KW-1185">Reference proteome</keyword>
<dbReference type="GO" id="GO:0003700">
    <property type="term" value="F:DNA-binding transcription factor activity"/>
    <property type="evidence" value="ECO:0007669"/>
    <property type="project" value="InterPro"/>
</dbReference>
<evidence type="ECO:0000256" key="1">
    <source>
        <dbReference type="ARBA" id="ARBA00022491"/>
    </source>
</evidence>
<dbReference type="eggNOG" id="COG2207">
    <property type="taxonomic scope" value="Bacteria"/>
</dbReference>
<dbReference type="AlphaFoldDB" id="U3BE52"/>
<reference evidence="6 7" key="1">
    <citation type="submission" date="2013-09" db="EMBL/GenBank/DDBJ databases">
        <title>Whole genome shotgun sequence of Vibrio proteolyticus NBRC 13287.</title>
        <authorList>
            <person name="Isaki S."/>
            <person name="Hosoyama A."/>
            <person name="Numata M."/>
            <person name="Hashimoto M."/>
            <person name="Hosoyama Y."/>
            <person name="Tsuchikane K."/>
            <person name="Noguchi M."/>
            <person name="Hirakata S."/>
            <person name="Ichikawa N."/>
            <person name="Ohji S."/>
            <person name="Yamazoe A."/>
            <person name="Fujita N."/>
        </authorList>
    </citation>
    <scope>NUCLEOTIDE SEQUENCE [LARGE SCALE GENOMIC DNA]</scope>
    <source>
        <strain evidence="6 7">NBRC 13287</strain>
    </source>
</reference>
<dbReference type="PROSITE" id="PS00041">
    <property type="entry name" value="HTH_ARAC_FAMILY_1"/>
    <property type="match status" value="1"/>
</dbReference>
<evidence type="ECO:0000256" key="3">
    <source>
        <dbReference type="ARBA" id="ARBA00023125"/>
    </source>
</evidence>
<dbReference type="Gene3D" id="2.60.120.10">
    <property type="entry name" value="Jelly Rolls"/>
    <property type="match status" value="1"/>
</dbReference>
<dbReference type="PROSITE" id="PS01124">
    <property type="entry name" value="HTH_ARAC_FAMILY_2"/>
    <property type="match status" value="1"/>
</dbReference>
<organism evidence="6 7">
    <name type="scientific">Vibrio proteolyticus NBRC 13287</name>
    <dbReference type="NCBI Taxonomy" id="1219065"/>
    <lineage>
        <taxon>Bacteria</taxon>
        <taxon>Pseudomonadati</taxon>
        <taxon>Pseudomonadota</taxon>
        <taxon>Gammaproteobacteria</taxon>
        <taxon>Vibrionales</taxon>
        <taxon>Vibrionaceae</taxon>
        <taxon>Vibrio</taxon>
    </lineage>
</organism>
<dbReference type="SUPFAM" id="SSF46689">
    <property type="entry name" value="Homeodomain-like"/>
    <property type="match status" value="1"/>
</dbReference>
<dbReference type="InterPro" id="IPR003313">
    <property type="entry name" value="AraC-bd"/>
</dbReference>
<proteinExistence type="predicted"/>
<dbReference type="FunFam" id="1.10.10.60:FF:000132">
    <property type="entry name" value="AraC family transcriptional regulator"/>
    <property type="match status" value="1"/>
</dbReference>
<comment type="caution">
    <text evidence="6">The sequence shown here is derived from an EMBL/GenBank/DDBJ whole genome shotgun (WGS) entry which is preliminary data.</text>
</comment>
<evidence type="ECO:0000313" key="7">
    <source>
        <dbReference type="Proteomes" id="UP000016570"/>
    </source>
</evidence>
<dbReference type="STRING" id="1219065.VPR01S_11_00070"/>
<dbReference type="InterPro" id="IPR018060">
    <property type="entry name" value="HTH_AraC"/>
</dbReference>
<dbReference type="RefSeq" id="WP_021705985.1">
    <property type="nucleotide sequence ID" value="NZ_BATJ01000011.1"/>
</dbReference>
<name>U3BE52_VIBPR</name>
<dbReference type="PANTHER" id="PTHR11019:SF159">
    <property type="entry name" value="TRANSCRIPTIONAL REGULATOR-RELATED"/>
    <property type="match status" value="1"/>
</dbReference>
<dbReference type="InterPro" id="IPR009057">
    <property type="entry name" value="Homeodomain-like_sf"/>
</dbReference>
<dbReference type="Proteomes" id="UP000016570">
    <property type="component" value="Unassembled WGS sequence"/>
</dbReference>
<accession>U3BE52</accession>
<feature type="domain" description="HTH araC/xylS-type" evidence="5">
    <location>
        <begin position="156"/>
        <end position="256"/>
    </location>
</feature>
<dbReference type="PANTHER" id="PTHR11019">
    <property type="entry name" value="HTH-TYPE TRANSCRIPTIONAL REGULATOR NIMR"/>
    <property type="match status" value="1"/>
</dbReference>
<dbReference type="Pfam" id="PF02311">
    <property type="entry name" value="AraC_binding"/>
    <property type="match status" value="1"/>
</dbReference>
<evidence type="ECO:0000259" key="5">
    <source>
        <dbReference type="PROSITE" id="PS01124"/>
    </source>
</evidence>
<protein>
    <submittedName>
        <fullName evidence="6">Putative AraC family transcriptional regulator</fullName>
    </submittedName>
</protein>